<feature type="domain" description="Peptidase S33 tripeptidyl aminopeptidase-like C-terminal" evidence="4">
    <location>
        <begin position="390"/>
        <end position="487"/>
    </location>
</feature>
<keyword evidence="2" id="KW-0378">Hydrolase</keyword>
<dbReference type="AlphaFoldDB" id="A0A5N5DS56"/>
<evidence type="ECO:0000256" key="3">
    <source>
        <dbReference type="SAM" id="SignalP"/>
    </source>
</evidence>
<proteinExistence type="inferred from homology"/>
<dbReference type="SUPFAM" id="SSF53474">
    <property type="entry name" value="alpha/beta-Hydrolases"/>
    <property type="match status" value="1"/>
</dbReference>
<dbReference type="Gene3D" id="3.40.50.1820">
    <property type="entry name" value="alpha/beta hydrolase"/>
    <property type="match status" value="1"/>
</dbReference>
<comment type="similarity">
    <text evidence="1">Belongs to the peptidase S33 family.</text>
</comment>
<dbReference type="GO" id="GO:0016787">
    <property type="term" value="F:hydrolase activity"/>
    <property type="evidence" value="ECO:0007669"/>
    <property type="project" value="UniProtKB-KW"/>
</dbReference>
<comment type="caution">
    <text evidence="5">The sequence shown here is derived from an EMBL/GenBank/DDBJ whole genome shotgun (WGS) entry which is preliminary data.</text>
</comment>
<dbReference type="OrthoDB" id="425534at2759"/>
<sequence>MLLNSKLMLAQAAVAFAAPRIQNQWAPCDIPGQTMPVVCGGYRVPLDYLAPNSSETIELRLYKVAATKQPSQGTILFNFGGPGLPGGPLLAESADQLLRYTGGSFDLVTLDPRGTTPYTLPISCFATPKDFKDWNSANTVWPWNSSDTTLGENWAITKLYADICANNTNVTTSGGYIGTAYTARDYMSVATVLDEDGLLRYWGTSYGAVLGATIAAMFPDRIDRMILDAVVNIHEYWHSQDVETLTDADKAFSKFLEECFDAGEEKCALARSNTTAAAFEEEFYSWLEDDLKYHPIAGPRFVMNYGVIKFLTRLALYTRNRLPTLAKLISAAMKGEFAADADLTVFDNPYGGAEAHYAVYCADKTMRTDRIEDVMPFLEKMVQLSRIKGDVAEDVMICSQWPVESKERYLGDYNVQTKHPLLIIGNTYDAVTPFVSAKNASESFPGSALLEHGGFGHGSSAQTSVCTTKAIHDYFVSGKLPEPGTVCEPDLPFFDLDVKWSDVIPEDLS</sequence>
<dbReference type="EMBL" id="VCHE01000002">
    <property type="protein sequence ID" value="KAB2580816.1"/>
    <property type="molecule type" value="Genomic_DNA"/>
</dbReference>
<dbReference type="PANTHER" id="PTHR43248">
    <property type="entry name" value="2-SUCCINYL-6-HYDROXY-2,4-CYCLOHEXADIENE-1-CARBOXYLATE SYNTHASE"/>
    <property type="match status" value="1"/>
</dbReference>
<name>A0A5N5DS56_9PEZI</name>
<gene>
    <name evidence="5" type="ORF">DBV05_g478</name>
</gene>
<evidence type="ECO:0000256" key="1">
    <source>
        <dbReference type="ARBA" id="ARBA00010088"/>
    </source>
</evidence>
<feature type="chain" id="PRO_5024898854" description="Peptidase S33 tripeptidyl aminopeptidase-like C-terminal domain-containing protein" evidence="3">
    <location>
        <begin position="18"/>
        <end position="509"/>
    </location>
</feature>
<dbReference type="InterPro" id="IPR013595">
    <property type="entry name" value="Pept_S33_TAP-like_C"/>
</dbReference>
<dbReference type="PANTHER" id="PTHR43248:SF25">
    <property type="entry name" value="AB HYDROLASE-1 DOMAIN-CONTAINING PROTEIN-RELATED"/>
    <property type="match status" value="1"/>
</dbReference>
<dbReference type="Pfam" id="PF08386">
    <property type="entry name" value="Abhydrolase_4"/>
    <property type="match status" value="1"/>
</dbReference>
<evidence type="ECO:0000313" key="5">
    <source>
        <dbReference type="EMBL" id="KAB2580816.1"/>
    </source>
</evidence>
<organism evidence="5 6">
    <name type="scientific">Lasiodiplodia theobromae</name>
    <dbReference type="NCBI Taxonomy" id="45133"/>
    <lineage>
        <taxon>Eukaryota</taxon>
        <taxon>Fungi</taxon>
        <taxon>Dikarya</taxon>
        <taxon>Ascomycota</taxon>
        <taxon>Pezizomycotina</taxon>
        <taxon>Dothideomycetes</taxon>
        <taxon>Dothideomycetes incertae sedis</taxon>
        <taxon>Botryosphaeriales</taxon>
        <taxon>Botryosphaeriaceae</taxon>
        <taxon>Lasiodiplodia</taxon>
    </lineage>
</organism>
<dbReference type="InterPro" id="IPR051601">
    <property type="entry name" value="Serine_prot/Carboxylest_S33"/>
</dbReference>
<reference evidence="5 6" key="1">
    <citation type="journal article" date="2019" name="Sci. Rep.">
        <title>A multi-omics analysis of the grapevine pathogen Lasiodiplodia theobromae reveals that temperature affects the expression of virulence- and pathogenicity-related genes.</title>
        <authorList>
            <person name="Felix C."/>
            <person name="Meneses R."/>
            <person name="Goncalves M.F.M."/>
            <person name="Tilleman L."/>
            <person name="Duarte A.S."/>
            <person name="Jorrin-Novo J.V."/>
            <person name="Van de Peer Y."/>
            <person name="Deforce D."/>
            <person name="Van Nieuwerburgh F."/>
            <person name="Esteves A.C."/>
            <person name="Alves A."/>
        </authorList>
    </citation>
    <scope>NUCLEOTIDE SEQUENCE [LARGE SCALE GENOMIC DNA]</scope>
    <source>
        <strain evidence="5 6">LA-SOL3</strain>
    </source>
</reference>
<keyword evidence="3" id="KW-0732">Signal</keyword>
<keyword evidence="6" id="KW-1185">Reference proteome</keyword>
<accession>A0A5N5DS56</accession>
<feature type="signal peptide" evidence="3">
    <location>
        <begin position="1"/>
        <end position="17"/>
    </location>
</feature>
<dbReference type="InterPro" id="IPR029058">
    <property type="entry name" value="AB_hydrolase_fold"/>
</dbReference>
<evidence type="ECO:0000256" key="2">
    <source>
        <dbReference type="ARBA" id="ARBA00022801"/>
    </source>
</evidence>
<protein>
    <recommendedName>
        <fullName evidence="4">Peptidase S33 tripeptidyl aminopeptidase-like C-terminal domain-containing protein</fullName>
    </recommendedName>
</protein>
<evidence type="ECO:0000313" key="6">
    <source>
        <dbReference type="Proteomes" id="UP000325902"/>
    </source>
</evidence>
<evidence type="ECO:0000259" key="4">
    <source>
        <dbReference type="Pfam" id="PF08386"/>
    </source>
</evidence>
<dbReference type="Proteomes" id="UP000325902">
    <property type="component" value="Unassembled WGS sequence"/>
</dbReference>